<dbReference type="PANTHER" id="PTHR34599:SF2">
    <property type="entry name" value="TRAF-TYPE DOMAIN-CONTAINING PROTEIN"/>
    <property type="match status" value="1"/>
</dbReference>
<dbReference type="Pfam" id="PF21167">
    <property type="entry name" value="DUF6851"/>
    <property type="match status" value="1"/>
</dbReference>
<dbReference type="InterPro" id="IPR049283">
    <property type="entry name" value="DUF6851"/>
</dbReference>
<dbReference type="SUPFAM" id="SSF48317">
    <property type="entry name" value="Acid phosphatase/Vanadium-dependent haloperoxidase"/>
    <property type="match status" value="1"/>
</dbReference>
<reference evidence="5" key="1">
    <citation type="journal article" date="2011" name="Genome Res.">
        <title>Phylogeny-wide analysis of social amoeba genomes highlights ancient origins for complex intercellular communication.</title>
        <authorList>
            <person name="Heidel A.J."/>
            <person name="Lawal H.M."/>
            <person name="Felder M."/>
            <person name="Schilde C."/>
            <person name="Helps N.R."/>
            <person name="Tunggal B."/>
            <person name="Rivero F."/>
            <person name="John U."/>
            <person name="Schleicher M."/>
            <person name="Eichinger L."/>
            <person name="Platzer M."/>
            <person name="Noegel A.A."/>
            <person name="Schaap P."/>
            <person name="Gloeckner G."/>
        </authorList>
    </citation>
    <scope>NUCLEOTIDE SEQUENCE [LARGE SCALE GENOMIC DNA]</scope>
    <source>
        <strain evidence="5">SH3</strain>
    </source>
</reference>
<feature type="domain" description="Vanadium-dependent haloperoxidase NapH1-like second helical-bundle" evidence="3">
    <location>
        <begin position="412"/>
        <end position="578"/>
    </location>
</feature>
<keyword evidence="1" id="KW-0812">Transmembrane</keyword>
<dbReference type="RefSeq" id="XP_004350544.1">
    <property type="nucleotide sequence ID" value="XM_004350493.1"/>
</dbReference>
<evidence type="ECO:0008006" key="6">
    <source>
        <dbReference type="Google" id="ProtNLM"/>
    </source>
</evidence>
<dbReference type="PANTHER" id="PTHR34599">
    <property type="entry name" value="PEROXIDASE-RELATED"/>
    <property type="match status" value="1"/>
</dbReference>
<dbReference type="InterPro" id="IPR036938">
    <property type="entry name" value="PAP2/HPO_sf"/>
</dbReference>
<dbReference type="KEGG" id="dfa:DFA_11597"/>
<dbReference type="Gene3D" id="1.10.606.20">
    <property type="match status" value="1"/>
</dbReference>
<dbReference type="EMBL" id="GL883029">
    <property type="protein sequence ID" value="EGG13836.1"/>
    <property type="molecule type" value="Genomic_DNA"/>
</dbReference>
<evidence type="ECO:0000313" key="5">
    <source>
        <dbReference type="Proteomes" id="UP000007797"/>
    </source>
</evidence>
<dbReference type="Pfam" id="PF22778">
    <property type="entry name" value="VCPO_2nd"/>
    <property type="match status" value="1"/>
</dbReference>
<keyword evidence="1" id="KW-0472">Membrane</keyword>
<evidence type="ECO:0000259" key="2">
    <source>
        <dbReference type="Pfam" id="PF21167"/>
    </source>
</evidence>
<proteinExistence type="predicted"/>
<evidence type="ECO:0000259" key="3">
    <source>
        <dbReference type="Pfam" id="PF22778"/>
    </source>
</evidence>
<protein>
    <recommendedName>
        <fullName evidence="6">Phosphoesterase</fullName>
    </recommendedName>
</protein>
<dbReference type="CDD" id="cd03398">
    <property type="entry name" value="PAP2_haloperoxidase"/>
    <property type="match status" value="1"/>
</dbReference>
<keyword evidence="5" id="KW-1185">Reference proteome</keyword>
<dbReference type="OrthoDB" id="9997027at2759"/>
<keyword evidence="1" id="KW-1133">Transmembrane helix</keyword>
<evidence type="ECO:0000256" key="1">
    <source>
        <dbReference type="SAM" id="Phobius"/>
    </source>
</evidence>
<feature type="domain" description="DUF6851" evidence="2">
    <location>
        <begin position="148"/>
        <end position="298"/>
    </location>
</feature>
<dbReference type="GeneID" id="14865415"/>
<dbReference type="Proteomes" id="UP000007797">
    <property type="component" value="Unassembled WGS sequence"/>
</dbReference>
<organism evidence="4 5">
    <name type="scientific">Cavenderia fasciculata</name>
    <name type="common">Slime mold</name>
    <name type="synonym">Dictyostelium fasciculatum</name>
    <dbReference type="NCBI Taxonomy" id="261658"/>
    <lineage>
        <taxon>Eukaryota</taxon>
        <taxon>Amoebozoa</taxon>
        <taxon>Evosea</taxon>
        <taxon>Eumycetozoa</taxon>
        <taxon>Dictyostelia</taxon>
        <taxon>Acytosteliales</taxon>
        <taxon>Cavenderiaceae</taxon>
        <taxon>Cavenderia</taxon>
    </lineage>
</organism>
<dbReference type="InterPro" id="IPR052559">
    <property type="entry name" value="V-haloperoxidase"/>
</dbReference>
<sequence length="636" mass="71443">MHDPAYRTRLKEVSRFKIDHSDMEGGESTATPRKKVIALFFQPFLVSNQSLASMSNKTKTKHKLDNFIAFDRLSKNIYKTSSMMNRLPILTFVIFLTLFISTTWSVEYNFSDPPTATIAVTWINMALKCVHNSKPTPAPTIVSRSLAMVSTVMYDTWAYYDDVCTSKKLNELNGLFARGEYFIRSKNHTLDKVGLKESISFAAYRVLADLWPGQVEEVLDVRMKQLGYNPKYIDTTKSVHAGIGNLAATKILQSRWRDGSNQKGDHPGAPNNYTDYTNYAPRNDPQPATMRCPDNWQPLLIPNVNATIEPAPQKFTTPQWPTVKAFSFTSPSEIRSSTPPPLAKDETTREQLLEEAKELVGYTMDMTDEIKMIAEYWADGPSSVTPPGHWHFFAMDISDRDHHTLEQDVKMYFMLGNAVMDAGIVCWDSKRFYDNARPATMIPYLLGNDTVTGWNGACLEKVSFSLANWIPYQDPYFVTPPFPDFTSGHSTFSAASAEILKRFTGSDDYINGFNAAKGSSAFEKDCPYDVPSRDITVQWKTFSEAADQAGLSRRYGGIHYKTADLAGRKNGRDIGGLVYDKAQLLFQGLDPDISRMITSQNSAPSIGNIIPFKLIVILLFSGRNLIGLNWIGLDTK</sequence>
<accession>F4QDN9</accession>
<dbReference type="AlphaFoldDB" id="F4QDN9"/>
<dbReference type="OMA" id="KMIAEYW"/>
<feature type="transmembrane region" description="Helical" evidence="1">
    <location>
        <begin position="87"/>
        <end position="106"/>
    </location>
</feature>
<name>F4QDN9_CACFS</name>
<gene>
    <name evidence="4" type="ORF">DFA_11597</name>
</gene>
<evidence type="ECO:0000313" key="4">
    <source>
        <dbReference type="EMBL" id="EGG13836.1"/>
    </source>
</evidence>
<dbReference type="InterPro" id="IPR055161">
    <property type="entry name" value="NapH1-like_2nd"/>
</dbReference>